<dbReference type="Pfam" id="PF18052">
    <property type="entry name" value="Rx_N"/>
    <property type="match status" value="1"/>
</dbReference>
<evidence type="ECO:0000256" key="3">
    <source>
        <dbReference type="ARBA" id="ARBA00022737"/>
    </source>
</evidence>
<dbReference type="Gene3D" id="1.20.5.4130">
    <property type="match status" value="1"/>
</dbReference>
<evidence type="ECO:0000259" key="7">
    <source>
        <dbReference type="Pfam" id="PF18052"/>
    </source>
</evidence>
<reference evidence="8" key="1">
    <citation type="submission" date="2015-04" db="UniProtKB">
        <authorList>
            <consortium name="EnsemblPlants"/>
        </authorList>
    </citation>
    <scope>IDENTIFICATION</scope>
</reference>
<keyword evidence="4" id="KW-0547">Nucleotide-binding</keyword>
<feature type="domain" description="Disease resistance N-terminal" evidence="7">
    <location>
        <begin position="63"/>
        <end position="113"/>
    </location>
</feature>
<keyword evidence="9" id="KW-1185">Reference proteome</keyword>
<sequence>MRARRTTVAVRIRSGVRARRRPPLPAGDKETERRGRRWRNGSRATVTPTVEREVCFDGGEVGLLAVERLLADAESKSETNPTVKRWMKDLNAAADEADDVLDEFQYEALRREAMSLKSLGHKLRSCMTP</sequence>
<evidence type="ECO:0000313" key="8">
    <source>
        <dbReference type="EnsemblPlants" id="OMERI06G07820.2"/>
    </source>
</evidence>
<evidence type="ECO:0000256" key="4">
    <source>
        <dbReference type="ARBA" id="ARBA00022741"/>
    </source>
</evidence>
<proteinExistence type="inferred from homology"/>
<dbReference type="GO" id="GO:0000166">
    <property type="term" value="F:nucleotide binding"/>
    <property type="evidence" value="ECO:0007669"/>
    <property type="project" value="UniProtKB-KW"/>
</dbReference>
<dbReference type="HOGENOM" id="CLU_1952252_0_0_1"/>
<organism evidence="8">
    <name type="scientific">Oryza meridionalis</name>
    <dbReference type="NCBI Taxonomy" id="40149"/>
    <lineage>
        <taxon>Eukaryota</taxon>
        <taxon>Viridiplantae</taxon>
        <taxon>Streptophyta</taxon>
        <taxon>Embryophyta</taxon>
        <taxon>Tracheophyta</taxon>
        <taxon>Spermatophyta</taxon>
        <taxon>Magnoliopsida</taxon>
        <taxon>Liliopsida</taxon>
        <taxon>Poales</taxon>
        <taxon>Poaceae</taxon>
        <taxon>BOP clade</taxon>
        <taxon>Oryzoideae</taxon>
        <taxon>Oryzeae</taxon>
        <taxon>Oryzinae</taxon>
        <taxon>Oryza</taxon>
    </lineage>
</organism>
<evidence type="ECO:0000256" key="2">
    <source>
        <dbReference type="ARBA" id="ARBA00022614"/>
    </source>
</evidence>
<dbReference type="AlphaFoldDB" id="A0A0E0DYK7"/>
<dbReference type="Gramene" id="OMERI06G07820.2">
    <property type="protein sequence ID" value="OMERI06G07820.2"/>
    <property type="gene ID" value="OMERI06G07820"/>
</dbReference>
<evidence type="ECO:0000256" key="6">
    <source>
        <dbReference type="SAM" id="MobiDB-lite"/>
    </source>
</evidence>
<dbReference type="GO" id="GO:0006952">
    <property type="term" value="P:defense response"/>
    <property type="evidence" value="ECO:0007669"/>
    <property type="project" value="UniProtKB-KW"/>
</dbReference>
<dbReference type="InterPro" id="IPR041118">
    <property type="entry name" value="Rx_N"/>
</dbReference>
<dbReference type="EnsemblPlants" id="OMERI06G07820.2">
    <property type="protein sequence ID" value="OMERI06G07820.2"/>
    <property type="gene ID" value="OMERI06G07820"/>
</dbReference>
<keyword evidence="3" id="KW-0677">Repeat</keyword>
<evidence type="ECO:0000313" key="9">
    <source>
        <dbReference type="Proteomes" id="UP000008021"/>
    </source>
</evidence>
<keyword evidence="5" id="KW-0611">Plant defense</keyword>
<protein>
    <recommendedName>
        <fullName evidence="7">Disease resistance N-terminal domain-containing protein</fullName>
    </recommendedName>
</protein>
<evidence type="ECO:0000256" key="1">
    <source>
        <dbReference type="ARBA" id="ARBA00008894"/>
    </source>
</evidence>
<name>A0A0E0DYK7_9ORYZ</name>
<evidence type="ECO:0000256" key="5">
    <source>
        <dbReference type="ARBA" id="ARBA00022821"/>
    </source>
</evidence>
<feature type="region of interest" description="Disordered" evidence="6">
    <location>
        <begin position="16"/>
        <end position="44"/>
    </location>
</feature>
<reference evidence="8" key="2">
    <citation type="submission" date="2018-05" db="EMBL/GenBank/DDBJ databases">
        <title>OmerRS3 (Oryza meridionalis Reference Sequence Version 3).</title>
        <authorList>
            <person name="Zhang J."/>
            <person name="Kudrna D."/>
            <person name="Lee S."/>
            <person name="Talag J."/>
            <person name="Welchert J."/>
            <person name="Wing R.A."/>
        </authorList>
    </citation>
    <scope>NUCLEOTIDE SEQUENCE [LARGE SCALE GENOMIC DNA]</scope>
    <source>
        <strain evidence="8">cv. OR44</strain>
    </source>
</reference>
<dbReference type="Proteomes" id="UP000008021">
    <property type="component" value="Chromosome 6"/>
</dbReference>
<comment type="similarity">
    <text evidence="1">Belongs to the disease resistance NB-LRR family.</text>
</comment>
<keyword evidence="2" id="KW-0433">Leucine-rich repeat</keyword>
<accession>A0A0E0DYK7</accession>